<evidence type="ECO:0000256" key="1">
    <source>
        <dbReference type="SAM" id="SignalP"/>
    </source>
</evidence>
<dbReference type="Proteomes" id="UP000241690">
    <property type="component" value="Unassembled WGS sequence"/>
</dbReference>
<dbReference type="RefSeq" id="XP_024767403.1">
    <property type="nucleotide sequence ID" value="XM_024911339.1"/>
</dbReference>
<keyword evidence="1" id="KW-0732">Signal</keyword>
<gene>
    <name evidence="2" type="ORF">M431DRAFT_101689</name>
</gene>
<keyword evidence="3" id="KW-1185">Reference proteome</keyword>
<protein>
    <recommendedName>
        <fullName evidence="4">AA1-like domain-containing protein</fullName>
    </recommendedName>
</protein>
<evidence type="ECO:0008006" key="4">
    <source>
        <dbReference type="Google" id="ProtNLM"/>
    </source>
</evidence>
<organism evidence="2 3">
    <name type="scientific">Trichoderma harzianum CBS 226.95</name>
    <dbReference type="NCBI Taxonomy" id="983964"/>
    <lineage>
        <taxon>Eukaryota</taxon>
        <taxon>Fungi</taxon>
        <taxon>Dikarya</taxon>
        <taxon>Ascomycota</taxon>
        <taxon>Pezizomycotina</taxon>
        <taxon>Sordariomycetes</taxon>
        <taxon>Hypocreomycetidae</taxon>
        <taxon>Hypocreales</taxon>
        <taxon>Hypocreaceae</taxon>
        <taxon>Trichoderma</taxon>
    </lineage>
</organism>
<feature type="chain" id="PRO_5015736762" description="AA1-like domain-containing protein" evidence="1">
    <location>
        <begin position="17"/>
        <end position="150"/>
    </location>
</feature>
<reference evidence="2 3" key="1">
    <citation type="submission" date="2016-07" db="EMBL/GenBank/DDBJ databases">
        <title>Multiple horizontal gene transfer events from other fungi enriched the ability of initially mycotrophic Trichoderma (Ascomycota) to feed on dead plant biomass.</title>
        <authorList>
            <consortium name="DOE Joint Genome Institute"/>
            <person name="Aerts A."/>
            <person name="Atanasova L."/>
            <person name="Chenthamara K."/>
            <person name="Zhang J."/>
            <person name="Grujic M."/>
            <person name="Henrissat B."/>
            <person name="Kuo A."/>
            <person name="Salamov A."/>
            <person name="Lipzen A."/>
            <person name="Labutti K."/>
            <person name="Barry K."/>
            <person name="Miao Y."/>
            <person name="Rahimi M.J."/>
            <person name="Shen Q."/>
            <person name="Grigoriev I.V."/>
            <person name="Kubicek C.P."/>
            <person name="Druzhinina I.S."/>
        </authorList>
    </citation>
    <scope>NUCLEOTIDE SEQUENCE [LARGE SCALE GENOMIC DNA]</scope>
    <source>
        <strain evidence="2 3">CBS 226.95</strain>
    </source>
</reference>
<evidence type="ECO:0000313" key="3">
    <source>
        <dbReference type="Proteomes" id="UP000241690"/>
    </source>
</evidence>
<dbReference type="EMBL" id="KZ679709">
    <property type="protein sequence ID" value="PTB47726.1"/>
    <property type="molecule type" value="Genomic_DNA"/>
</dbReference>
<dbReference type="STRING" id="983964.A0A2T3ZSE8"/>
<dbReference type="AlphaFoldDB" id="A0A2T3ZSE8"/>
<accession>A0A2T3ZSE8</accession>
<name>A0A2T3ZSE8_TRIHA</name>
<dbReference type="GeneID" id="36619898"/>
<evidence type="ECO:0000313" key="2">
    <source>
        <dbReference type="EMBL" id="PTB47726.1"/>
    </source>
</evidence>
<sequence length="150" mass="16020">MKLISAISLLLAAVNATPLNLVESDLGSLEKRDTEIIYLSNCLKSVSSGSPTASSEIISNGEVPPTQDQCTVSASSYTTWEGQSRACKFSTGVTFTSHIEAGSHSFPNFSGTGNNGKNWNCYRDNGRGLFTTSGPEWSRTCSSVYYCVPA</sequence>
<proteinExistence type="predicted"/>
<feature type="signal peptide" evidence="1">
    <location>
        <begin position="1"/>
        <end position="16"/>
    </location>
</feature>